<dbReference type="InterPro" id="IPR027417">
    <property type="entry name" value="P-loop_NTPase"/>
</dbReference>
<dbReference type="PROSITE" id="PS51755">
    <property type="entry name" value="OMPR_PHOB"/>
    <property type="match status" value="1"/>
</dbReference>
<dbReference type="EMBL" id="AP022870">
    <property type="protein sequence ID" value="BCB78088.1"/>
    <property type="molecule type" value="Genomic_DNA"/>
</dbReference>
<dbReference type="KEGG" id="pfla:Pflav_044980"/>
<accession>A0A6F8XWG8</accession>
<dbReference type="InterPro" id="IPR036388">
    <property type="entry name" value="WH-like_DNA-bd_sf"/>
</dbReference>
<dbReference type="Pfam" id="PF03704">
    <property type="entry name" value="BTAD"/>
    <property type="match status" value="1"/>
</dbReference>
<dbReference type="GO" id="GO:0016887">
    <property type="term" value="F:ATP hydrolysis activity"/>
    <property type="evidence" value="ECO:0007669"/>
    <property type="project" value="InterPro"/>
</dbReference>
<evidence type="ECO:0000313" key="5">
    <source>
        <dbReference type="EMBL" id="BCB78088.1"/>
    </source>
</evidence>
<comment type="similarity">
    <text evidence="1">Belongs to the AfsR/DnrI/RedD regulatory family.</text>
</comment>
<dbReference type="Pfam" id="PF00486">
    <property type="entry name" value="Trans_reg_C"/>
    <property type="match status" value="1"/>
</dbReference>
<dbReference type="SMART" id="SM01043">
    <property type="entry name" value="BTAD"/>
    <property type="match status" value="1"/>
</dbReference>
<keyword evidence="6" id="KW-1185">Reference proteome</keyword>
<organism evidence="5 6">
    <name type="scientific">Phytohabitans flavus</name>
    <dbReference type="NCBI Taxonomy" id="1076124"/>
    <lineage>
        <taxon>Bacteria</taxon>
        <taxon>Bacillati</taxon>
        <taxon>Actinomycetota</taxon>
        <taxon>Actinomycetes</taxon>
        <taxon>Micromonosporales</taxon>
        <taxon>Micromonosporaceae</taxon>
    </lineage>
</organism>
<feature type="DNA-binding region" description="OmpR/PhoB-type" evidence="3">
    <location>
        <begin position="1"/>
        <end position="90"/>
    </location>
</feature>
<evidence type="ECO:0000313" key="6">
    <source>
        <dbReference type="Proteomes" id="UP000502508"/>
    </source>
</evidence>
<dbReference type="RefSeq" id="WP_173037704.1">
    <property type="nucleotide sequence ID" value="NZ_AP022870.1"/>
</dbReference>
<dbReference type="AlphaFoldDB" id="A0A6F8XWG8"/>
<dbReference type="PANTHER" id="PTHR47691:SF3">
    <property type="entry name" value="HTH-TYPE TRANSCRIPTIONAL REGULATOR RV0890C-RELATED"/>
    <property type="match status" value="1"/>
</dbReference>
<evidence type="ECO:0000256" key="1">
    <source>
        <dbReference type="ARBA" id="ARBA00005820"/>
    </source>
</evidence>
<evidence type="ECO:0000256" key="2">
    <source>
        <dbReference type="ARBA" id="ARBA00023125"/>
    </source>
</evidence>
<dbReference type="Gene3D" id="1.25.40.10">
    <property type="entry name" value="Tetratricopeptide repeat domain"/>
    <property type="match status" value="3"/>
</dbReference>
<sequence>MRFGILGTTRAWRADGREVIIGGPALRTLLALLLVRAGEAVSVDSLVEELYGERPSLDAGHALQSQISRLRRTLAEVTIDSLPSGYRLLTGDHKIDATEFERLSEEGRQALGEGDPRRAAALLGAALVLWRGAALADVADAPSARAMASRLEERRSAAVEDRIEAELRLGEHLAAVAELRELVTRNPLRERPHGLLMRALVASGETAEALATFAAFRQRLVEELGAEPSAELAAVHLALLRPEARAGVPAALTSFVGRAHDVAAVAKLLAGARLVTLYGPGGVGKTRLAAEVAARRADVLFVRLAALRDPSQLPPAILTALGLRDSGPHPMPAEAPPATRLLAALSTRSTLLVLDNCEHLVDGVAELAEQVLTYCPGVRVLATSREPLRAAGEHLWPVSVLDETAAARLFADRAAAVRPGFALDATVAEAVAEICRRLDGLPLAIELAAARLRTMDVATLGQGLADRFAVLSRGNRTAEPRHQTLRAAVAWSWDLLSDGEQAALRRLSVFAGDADVAGATQVCAVAGVPYVLDSLVDKSLLSVAGGRYRMLETVAAYADERLAEAGESEATRRAHAEYLLSLARTADPRLRTVEQLAWLRILGDEHENLLAALRWAVGAGETALSLRLVAASATYLWMRGALGLAAEHAAAALDQLADGPPPGLENEYVLCVLAAAHPPVRPGQRHIAAALEVAMAPGRVPHPLTTFLWTTVGPEVDAGPLFALMARACDSADAWEVASAHLVLGYPQFLLRDMAAAEREFEQALAGFRSLGERWGQAMALGSLAGTASMRGEHARAVALTDEALSLVDELGAIEERCDLSCDRGDYRLRDAVAAGTDPSIARADYEEAALLAGRAGLPVYEAMASRGLADIAYLLGDLATARRRYEQALTNVDTIWIRSASIRADALLGLGRVALAEGDPAQARARCQQAIELAAATGVLHLNARAVDTLAGIELDDGDPLRAASLLGAARALRGPAAVVEPETSRHAEAARLALGDQRYEALYAASAQLGSVEALRLVGVPESVITGSPAQRLAGERAVSAR</sequence>
<dbReference type="CDD" id="cd15831">
    <property type="entry name" value="BTAD"/>
    <property type="match status" value="1"/>
</dbReference>
<reference evidence="5 6" key="2">
    <citation type="submission" date="2020-03" db="EMBL/GenBank/DDBJ databases">
        <authorList>
            <person name="Ichikawa N."/>
            <person name="Kimura A."/>
            <person name="Kitahashi Y."/>
            <person name="Uohara A."/>
        </authorList>
    </citation>
    <scope>NUCLEOTIDE SEQUENCE [LARGE SCALE GENOMIC DNA]</scope>
    <source>
        <strain evidence="5 6">NBRC 107702</strain>
    </source>
</reference>
<feature type="domain" description="OmpR/PhoB-type" evidence="4">
    <location>
        <begin position="1"/>
        <end position="90"/>
    </location>
</feature>
<reference evidence="5 6" key="1">
    <citation type="submission" date="2020-03" db="EMBL/GenBank/DDBJ databases">
        <title>Whole genome shotgun sequence of Phytohabitans flavus NBRC 107702.</title>
        <authorList>
            <person name="Komaki H."/>
            <person name="Tamura T."/>
        </authorList>
    </citation>
    <scope>NUCLEOTIDE SEQUENCE [LARGE SCALE GENOMIC DNA]</scope>
    <source>
        <strain evidence="5 6">NBRC 107702</strain>
    </source>
</reference>
<gene>
    <name evidence="5" type="ORF">Pflav_044980</name>
</gene>
<evidence type="ECO:0000259" key="4">
    <source>
        <dbReference type="PROSITE" id="PS51755"/>
    </source>
</evidence>
<dbReference type="Gene3D" id="1.10.10.10">
    <property type="entry name" value="Winged helix-like DNA-binding domain superfamily/Winged helix DNA-binding domain"/>
    <property type="match status" value="1"/>
</dbReference>
<proteinExistence type="inferred from homology"/>
<dbReference type="GO" id="GO:0000160">
    <property type="term" value="P:phosphorelay signal transduction system"/>
    <property type="evidence" value="ECO:0007669"/>
    <property type="project" value="InterPro"/>
</dbReference>
<dbReference type="PRINTS" id="PR00364">
    <property type="entry name" value="DISEASERSIST"/>
</dbReference>
<dbReference type="Proteomes" id="UP000502508">
    <property type="component" value="Chromosome"/>
</dbReference>
<dbReference type="SUPFAM" id="SSF46894">
    <property type="entry name" value="C-terminal effector domain of the bipartite response regulators"/>
    <property type="match status" value="1"/>
</dbReference>
<dbReference type="InterPro" id="IPR011990">
    <property type="entry name" value="TPR-like_helical_dom_sf"/>
</dbReference>
<dbReference type="InterPro" id="IPR016032">
    <property type="entry name" value="Sig_transdc_resp-reg_C-effctor"/>
</dbReference>
<dbReference type="InterPro" id="IPR001867">
    <property type="entry name" value="OmpR/PhoB-type_DNA-bd"/>
</dbReference>
<evidence type="ECO:0000256" key="3">
    <source>
        <dbReference type="PROSITE-ProRule" id="PRU01091"/>
    </source>
</evidence>
<dbReference type="SMART" id="SM00028">
    <property type="entry name" value="TPR"/>
    <property type="match status" value="4"/>
</dbReference>
<protein>
    <submittedName>
        <fullName evidence="5">SARP family transcriptional regulator</fullName>
    </submittedName>
</protein>
<dbReference type="InterPro" id="IPR049945">
    <property type="entry name" value="AAA_22"/>
</dbReference>
<dbReference type="Pfam" id="PF13401">
    <property type="entry name" value="AAA_22"/>
    <property type="match status" value="1"/>
</dbReference>
<dbReference type="SMART" id="SM00862">
    <property type="entry name" value="Trans_reg_C"/>
    <property type="match status" value="1"/>
</dbReference>
<dbReference type="GO" id="GO:0003677">
    <property type="term" value="F:DNA binding"/>
    <property type="evidence" value="ECO:0007669"/>
    <property type="project" value="UniProtKB-UniRule"/>
</dbReference>
<keyword evidence="2 3" id="KW-0238">DNA-binding</keyword>
<name>A0A6F8XWG8_9ACTN</name>
<dbReference type="PANTHER" id="PTHR47691">
    <property type="entry name" value="REGULATOR-RELATED"/>
    <property type="match status" value="1"/>
</dbReference>
<dbReference type="SUPFAM" id="SSF48452">
    <property type="entry name" value="TPR-like"/>
    <property type="match status" value="2"/>
</dbReference>
<dbReference type="InterPro" id="IPR005158">
    <property type="entry name" value="BTAD"/>
</dbReference>
<dbReference type="SUPFAM" id="SSF52540">
    <property type="entry name" value="P-loop containing nucleoside triphosphate hydrolases"/>
    <property type="match status" value="1"/>
</dbReference>
<dbReference type="InterPro" id="IPR019734">
    <property type="entry name" value="TPR_rpt"/>
</dbReference>
<dbReference type="GO" id="GO:0006355">
    <property type="term" value="P:regulation of DNA-templated transcription"/>
    <property type="evidence" value="ECO:0007669"/>
    <property type="project" value="InterPro"/>
</dbReference>